<dbReference type="EMBL" id="JAJAGQ010000005">
    <property type="protein sequence ID" value="KAJ8563559.1"/>
    <property type="molecule type" value="Genomic_DNA"/>
</dbReference>
<dbReference type="AlphaFoldDB" id="A0A9Q1MN92"/>
<feature type="compositionally biased region" description="Basic residues" evidence="1">
    <location>
        <begin position="250"/>
        <end position="259"/>
    </location>
</feature>
<protein>
    <recommendedName>
        <fullName evidence="4">NB-ARC domain containing protein</fullName>
    </recommendedName>
</protein>
<gene>
    <name evidence="2" type="ORF">K7X08_032011</name>
</gene>
<keyword evidence="3" id="KW-1185">Reference proteome</keyword>
<feature type="compositionally biased region" description="Basic and acidic residues" evidence="1">
    <location>
        <begin position="260"/>
        <end position="272"/>
    </location>
</feature>
<dbReference type="OrthoDB" id="1306281at2759"/>
<dbReference type="Proteomes" id="UP001152561">
    <property type="component" value="Unassembled WGS sequence"/>
</dbReference>
<accession>A0A9Q1MN92</accession>
<evidence type="ECO:0000256" key="1">
    <source>
        <dbReference type="SAM" id="MobiDB-lite"/>
    </source>
</evidence>
<sequence>MKLLKILLKIPVVQRRLLGSLIIKKRVWKIARIGLWWRTNSAGLRIGSPNRSKLQQAVEIPCVRSLALKGIISSNPFDVLAAKSSTNICPGISTEVQVEVSTKAKASQTNEMEFAIVEDDPTMHISNPETAKALKEDQVARMINSSPVINPLIVTLKTSAQHIPTQSFEALGEQQDESPSWADWIEQEAQAYSKSGDLGGSCVEQKDLDKLNGDDMFDGDDEDVMLDICFDKVDKDGDLSPRQQRSGSNKSKKKTHGRQHSWDGKVTEEFVPRHLSMRLAKQNHMTVSTTSTRSNKSKK</sequence>
<feature type="compositionally biased region" description="Low complexity" evidence="1">
    <location>
        <begin position="286"/>
        <end position="299"/>
    </location>
</feature>
<name>A0A9Q1MN92_9SOLA</name>
<evidence type="ECO:0008006" key="4">
    <source>
        <dbReference type="Google" id="ProtNLM"/>
    </source>
</evidence>
<proteinExistence type="predicted"/>
<evidence type="ECO:0000313" key="2">
    <source>
        <dbReference type="EMBL" id="KAJ8563559.1"/>
    </source>
</evidence>
<comment type="caution">
    <text evidence="2">The sequence shown here is derived from an EMBL/GenBank/DDBJ whole genome shotgun (WGS) entry which is preliminary data.</text>
</comment>
<evidence type="ECO:0000313" key="3">
    <source>
        <dbReference type="Proteomes" id="UP001152561"/>
    </source>
</evidence>
<reference evidence="3" key="1">
    <citation type="journal article" date="2023" name="Proc. Natl. Acad. Sci. U.S.A.">
        <title>Genomic and structural basis for evolution of tropane alkaloid biosynthesis.</title>
        <authorList>
            <person name="Wanga Y.-J."/>
            <person name="Taina T."/>
            <person name="Yua J.-Y."/>
            <person name="Lia J."/>
            <person name="Xua B."/>
            <person name="Chenc J."/>
            <person name="D'Auriad J.C."/>
            <person name="Huanga J.-P."/>
            <person name="Huanga S.-X."/>
        </authorList>
    </citation>
    <scope>NUCLEOTIDE SEQUENCE [LARGE SCALE GENOMIC DNA]</scope>
    <source>
        <strain evidence="3">cv. KIB-2019</strain>
    </source>
</reference>
<feature type="region of interest" description="Disordered" evidence="1">
    <location>
        <begin position="235"/>
        <end position="299"/>
    </location>
</feature>
<organism evidence="2 3">
    <name type="scientific">Anisodus acutangulus</name>
    <dbReference type="NCBI Taxonomy" id="402998"/>
    <lineage>
        <taxon>Eukaryota</taxon>
        <taxon>Viridiplantae</taxon>
        <taxon>Streptophyta</taxon>
        <taxon>Embryophyta</taxon>
        <taxon>Tracheophyta</taxon>
        <taxon>Spermatophyta</taxon>
        <taxon>Magnoliopsida</taxon>
        <taxon>eudicotyledons</taxon>
        <taxon>Gunneridae</taxon>
        <taxon>Pentapetalae</taxon>
        <taxon>asterids</taxon>
        <taxon>lamiids</taxon>
        <taxon>Solanales</taxon>
        <taxon>Solanaceae</taxon>
        <taxon>Solanoideae</taxon>
        <taxon>Hyoscyameae</taxon>
        <taxon>Anisodus</taxon>
    </lineage>
</organism>